<name>A0A0C9XFK3_9AGAR</name>
<dbReference type="HOGENOM" id="CLU_191658_0_0_1"/>
<dbReference type="EMBL" id="KN838577">
    <property type="protein sequence ID" value="KIK03721.1"/>
    <property type="molecule type" value="Genomic_DNA"/>
</dbReference>
<reference evidence="3" key="2">
    <citation type="submission" date="2015-01" db="EMBL/GenBank/DDBJ databases">
        <title>Evolutionary Origins and Diversification of the Mycorrhizal Mutualists.</title>
        <authorList>
            <consortium name="DOE Joint Genome Institute"/>
            <consortium name="Mycorrhizal Genomics Consortium"/>
            <person name="Kohler A."/>
            <person name="Kuo A."/>
            <person name="Nagy L.G."/>
            <person name="Floudas D."/>
            <person name="Copeland A."/>
            <person name="Barry K.W."/>
            <person name="Cichocki N."/>
            <person name="Veneault-Fourrey C."/>
            <person name="LaButti K."/>
            <person name="Lindquist E.A."/>
            <person name="Lipzen A."/>
            <person name="Lundell T."/>
            <person name="Morin E."/>
            <person name="Murat C."/>
            <person name="Riley R."/>
            <person name="Ohm R."/>
            <person name="Sun H."/>
            <person name="Tunlid A."/>
            <person name="Henrissat B."/>
            <person name="Grigoriev I.V."/>
            <person name="Hibbett D.S."/>
            <person name="Martin F."/>
        </authorList>
    </citation>
    <scope>NUCLEOTIDE SEQUENCE [LARGE SCALE GENOMIC DNA]</scope>
    <source>
        <strain evidence="3">LaAM-08-1</strain>
    </source>
</reference>
<proteinExistence type="predicted"/>
<evidence type="ECO:0000313" key="3">
    <source>
        <dbReference type="Proteomes" id="UP000054477"/>
    </source>
</evidence>
<dbReference type="Proteomes" id="UP000054477">
    <property type="component" value="Unassembled WGS sequence"/>
</dbReference>
<keyword evidence="3" id="KW-1185">Reference proteome</keyword>
<feature type="signal peptide" evidence="1">
    <location>
        <begin position="1"/>
        <end position="22"/>
    </location>
</feature>
<keyword evidence="1" id="KW-0732">Signal</keyword>
<sequence length="67" mass="7167">MKFFSTSIGLIATLYTAAPATAIKVCSNACDSPTPFCPQGYTATPFNVGTPDQCWRCCQNGFGCYDI</sequence>
<organism evidence="2 3">
    <name type="scientific">Laccaria amethystina LaAM-08-1</name>
    <dbReference type="NCBI Taxonomy" id="1095629"/>
    <lineage>
        <taxon>Eukaryota</taxon>
        <taxon>Fungi</taxon>
        <taxon>Dikarya</taxon>
        <taxon>Basidiomycota</taxon>
        <taxon>Agaricomycotina</taxon>
        <taxon>Agaricomycetes</taxon>
        <taxon>Agaricomycetidae</taxon>
        <taxon>Agaricales</taxon>
        <taxon>Agaricineae</taxon>
        <taxon>Hydnangiaceae</taxon>
        <taxon>Laccaria</taxon>
    </lineage>
</organism>
<evidence type="ECO:0000313" key="2">
    <source>
        <dbReference type="EMBL" id="KIK03721.1"/>
    </source>
</evidence>
<evidence type="ECO:0000256" key="1">
    <source>
        <dbReference type="SAM" id="SignalP"/>
    </source>
</evidence>
<dbReference type="OrthoDB" id="3077509at2759"/>
<gene>
    <name evidence="2" type="ORF">K443DRAFT_676551</name>
</gene>
<feature type="chain" id="PRO_5002222814" evidence="1">
    <location>
        <begin position="23"/>
        <end position="67"/>
    </location>
</feature>
<protein>
    <submittedName>
        <fullName evidence="2">Uncharacterized protein</fullName>
    </submittedName>
</protein>
<reference evidence="2 3" key="1">
    <citation type="submission" date="2014-04" db="EMBL/GenBank/DDBJ databases">
        <authorList>
            <consortium name="DOE Joint Genome Institute"/>
            <person name="Kuo A."/>
            <person name="Kohler A."/>
            <person name="Nagy L.G."/>
            <person name="Floudas D."/>
            <person name="Copeland A."/>
            <person name="Barry K.W."/>
            <person name="Cichocki N."/>
            <person name="Veneault-Fourrey C."/>
            <person name="LaButti K."/>
            <person name="Lindquist E.A."/>
            <person name="Lipzen A."/>
            <person name="Lundell T."/>
            <person name="Morin E."/>
            <person name="Murat C."/>
            <person name="Sun H."/>
            <person name="Tunlid A."/>
            <person name="Henrissat B."/>
            <person name="Grigoriev I.V."/>
            <person name="Hibbett D.S."/>
            <person name="Martin F."/>
            <person name="Nordberg H.P."/>
            <person name="Cantor M.N."/>
            <person name="Hua S.X."/>
        </authorList>
    </citation>
    <scope>NUCLEOTIDE SEQUENCE [LARGE SCALE GENOMIC DNA]</scope>
    <source>
        <strain evidence="2 3">LaAM-08-1</strain>
    </source>
</reference>
<dbReference type="AlphaFoldDB" id="A0A0C9XFK3"/>
<accession>A0A0C9XFK3</accession>